<feature type="region of interest" description="Disordered" evidence="11">
    <location>
        <begin position="145"/>
        <end position="190"/>
    </location>
</feature>
<evidence type="ECO:0000256" key="1">
    <source>
        <dbReference type="ARBA" id="ARBA00004335"/>
    </source>
</evidence>
<dbReference type="PROSITE" id="PS51266">
    <property type="entry name" value="ZF_CHY"/>
    <property type="match status" value="1"/>
</dbReference>
<dbReference type="InterPro" id="IPR051767">
    <property type="entry name" value="Nucleoporin_NUP42"/>
</dbReference>
<feature type="compositionally biased region" description="Polar residues" evidence="11">
    <location>
        <begin position="418"/>
        <end position="429"/>
    </location>
</feature>
<evidence type="ECO:0000256" key="9">
    <source>
        <dbReference type="PROSITE-ProRule" id="PRU00601"/>
    </source>
</evidence>
<feature type="compositionally biased region" description="Basic and acidic residues" evidence="11">
    <location>
        <begin position="175"/>
        <end position="190"/>
    </location>
</feature>
<comment type="subcellular location">
    <subcellularLocation>
        <location evidence="1">Nucleus membrane</location>
        <topology evidence="1">Peripheral membrane protein</topology>
        <orientation evidence="1">Cytoplasmic side</orientation>
    </subcellularLocation>
</comment>
<feature type="compositionally biased region" description="Acidic residues" evidence="11">
    <location>
        <begin position="473"/>
        <end position="484"/>
    </location>
</feature>
<gene>
    <name evidence="14" type="ORF">DPMN_113965</name>
</gene>
<evidence type="ECO:0000259" key="12">
    <source>
        <dbReference type="PROSITE" id="PS50103"/>
    </source>
</evidence>
<evidence type="ECO:0000256" key="8">
    <source>
        <dbReference type="ARBA" id="ARBA00042384"/>
    </source>
</evidence>
<dbReference type="Gene3D" id="4.10.1000.10">
    <property type="entry name" value="Zinc finger, CCCH-type"/>
    <property type="match status" value="1"/>
</dbReference>
<keyword evidence="5" id="KW-0539">Nucleus</keyword>
<dbReference type="AlphaFoldDB" id="A0A9D4KID2"/>
<evidence type="ECO:0000256" key="11">
    <source>
        <dbReference type="SAM" id="MobiDB-lite"/>
    </source>
</evidence>
<sequence length="808" mass="92310">MLKRPCQYFNTTGKCRFGKHCKFSHSSDTFQPESTVRLTDNHEAVKDSSETTTLASGFIETSLPTHSNNEDLRKLHISDSSEISPTDFVSQSLNKNNNEAVKQSSCTSEGSRKLCSFFAKRRFCHFGRRCRFEHVLPGLTDLRHEEKKTQETKNSSYQELEQKEVAPETTSADAGSKRSENEKVVADKESEEKPKSKKVCRFFRQGYCRFGESCNFYHPLKKSVEPILKLGDDAKKTNAEFTEVKAKRLQISQVYNVADVSDEKQKELRATEINQLKRRFPADKVQVLQDTNDATAIRFTFMPTDPDWPFDVKAFDIQVSLPSDYPLKTLDVELPLDQDLPETVRRYIEVSLKEWITHRAEDGAKQATVELVFRSFLRWMDRNLENIVTEGLKQLRRELTARAAGLEFIPAKELQQKLPPSQASAYSDDQGNREDIEAKDTRRMVAYRKGEIEDKTYEGPEFGTDSNQHSDNDEAESEEDDEDHIENQEGGNDEKVHQRPIIAADTERRGTELSFRNMQIWYCTTVLVERVRLVIQCERCKNQTDFSTPPNRVNSVPCSKCNATQLVVYRPVLAHSYSSTFGYLDLDECTAFDVVLQDCHISMGCIMCSRDILVKTFCPGRVMDIFCRGCHNKMQFAAESAKVHRLTEAGVDASKYSGAVYKVSVRKLTRVIKDPAIQEGKALPDNGACKHYKKSFRWLRFPCCGKAYPCDLCHNDKEDHEMKFANRMICGYCCREQAYASERPCVGCSSSLTKVRTAHWEGGKGCRNRIAMSKNDEKKYKNMNKTVSNKAKTTEEKKAVKVTKLRHA</sequence>
<dbReference type="PANTHER" id="PTHR46527">
    <property type="entry name" value="NUCLEOPORIN-LIKE PROTEIN 2"/>
    <property type="match status" value="1"/>
</dbReference>
<evidence type="ECO:0000256" key="5">
    <source>
        <dbReference type="ARBA" id="ARBA00023242"/>
    </source>
</evidence>
<dbReference type="SMART" id="SM00356">
    <property type="entry name" value="ZnF_C3H1"/>
    <property type="match status" value="3"/>
</dbReference>
<evidence type="ECO:0000313" key="15">
    <source>
        <dbReference type="Proteomes" id="UP000828390"/>
    </source>
</evidence>
<feature type="zinc finger region" description="C3H1-type" evidence="10">
    <location>
        <begin position="109"/>
        <end position="137"/>
    </location>
</feature>
<organism evidence="14 15">
    <name type="scientific">Dreissena polymorpha</name>
    <name type="common">Zebra mussel</name>
    <name type="synonym">Mytilus polymorpha</name>
    <dbReference type="NCBI Taxonomy" id="45954"/>
    <lineage>
        <taxon>Eukaryota</taxon>
        <taxon>Metazoa</taxon>
        <taxon>Spiralia</taxon>
        <taxon>Lophotrochozoa</taxon>
        <taxon>Mollusca</taxon>
        <taxon>Bivalvia</taxon>
        <taxon>Autobranchia</taxon>
        <taxon>Heteroconchia</taxon>
        <taxon>Euheterodonta</taxon>
        <taxon>Imparidentia</taxon>
        <taxon>Neoheterodontei</taxon>
        <taxon>Myida</taxon>
        <taxon>Dreissenoidea</taxon>
        <taxon>Dreissenidae</taxon>
        <taxon>Dreissena</taxon>
    </lineage>
</organism>
<feature type="domain" description="CHY-type" evidence="13">
    <location>
        <begin position="682"/>
        <end position="750"/>
    </location>
</feature>
<comment type="function">
    <text evidence="6">Required for the export of mRNAs containing poly(A) tails from the nucleus into the cytoplasm.</text>
</comment>
<dbReference type="SUPFAM" id="SSF161219">
    <property type="entry name" value="CHY zinc finger-like"/>
    <property type="match status" value="1"/>
</dbReference>
<evidence type="ECO:0000256" key="3">
    <source>
        <dbReference type="ARBA" id="ARBA00022771"/>
    </source>
</evidence>
<feature type="domain" description="C3H1-type" evidence="12">
    <location>
        <begin position="109"/>
        <end position="137"/>
    </location>
</feature>
<evidence type="ECO:0000256" key="7">
    <source>
        <dbReference type="ARBA" id="ARBA00039886"/>
    </source>
</evidence>
<dbReference type="Proteomes" id="UP000828390">
    <property type="component" value="Unassembled WGS sequence"/>
</dbReference>
<keyword evidence="15" id="KW-1185">Reference proteome</keyword>
<keyword evidence="4 10" id="KW-0862">Zinc</keyword>
<dbReference type="PANTHER" id="PTHR46527:SF1">
    <property type="entry name" value="NUCLEOPORIN NUP42"/>
    <property type="match status" value="1"/>
</dbReference>
<feature type="domain" description="C3H1-type" evidence="12">
    <location>
        <begin position="1"/>
        <end position="28"/>
    </location>
</feature>
<dbReference type="PROSITE" id="PS50103">
    <property type="entry name" value="ZF_C3H1"/>
    <property type="match status" value="3"/>
</dbReference>
<feature type="domain" description="C3H1-type" evidence="12">
    <location>
        <begin position="194"/>
        <end position="221"/>
    </location>
</feature>
<name>A0A9D4KID2_DREPO</name>
<protein>
    <recommendedName>
        <fullName evidence="7">Nucleoporin NUP42</fullName>
    </recommendedName>
    <alternativeName>
        <fullName evidence="8">Nucleoporin-like protein 2</fullName>
    </alternativeName>
</protein>
<evidence type="ECO:0000256" key="10">
    <source>
        <dbReference type="PROSITE-ProRule" id="PRU00723"/>
    </source>
</evidence>
<dbReference type="Gene3D" id="3.30.1370.210">
    <property type="match status" value="1"/>
</dbReference>
<feature type="region of interest" description="Disordered" evidence="11">
    <location>
        <begin position="788"/>
        <end position="808"/>
    </location>
</feature>
<dbReference type="EMBL" id="JAIWYP010000004">
    <property type="protein sequence ID" value="KAH3840515.1"/>
    <property type="molecule type" value="Genomic_DNA"/>
</dbReference>
<evidence type="ECO:0000313" key="14">
    <source>
        <dbReference type="EMBL" id="KAH3840515.1"/>
    </source>
</evidence>
<proteinExistence type="predicted"/>
<dbReference type="GO" id="GO:0008270">
    <property type="term" value="F:zinc ion binding"/>
    <property type="evidence" value="ECO:0007669"/>
    <property type="project" value="UniProtKB-KW"/>
</dbReference>
<evidence type="ECO:0000256" key="4">
    <source>
        <dbReference type="ARBA" id="ARBA00022833"/>
    </source>
</evidence>
<reference evidence="14" key="1">
    <citation type="journal article" date="2019" name="bioRxiv">
        <title>The Genome of the Zebra Mussel, Dreissena polymorpha: A Resource for Invasive Species Research.</title>
        <authorList>
            <person name="McCartney M.A."/>
            <person name="Auch B."/>
            <person name="Kono T."/>
            <person name="Mallez S."/>
            <person name="Zhang Y."/>
            <person name="Obille A."/>
            <person name="Becker A."/>
            <person name="Abrahante J.E."/>
            <person name="Garbe J."/>
            <person name="Badalamenti J.P."/>
            <person name="Herman A."/>
            <person name="Mangelson H."/>
            <person name="Liachko I."/>
            <person name="Sullivan S."/>
            <person name="Sone E.D."/>
            <person name="Koren S."/>
            <person name="Silverstein K.A.T."/>
            <person name="Beckman K.B."/>
            <person name="Gohl D.M."/>
        </authorList>
    </citation>
    <scope>NUCLEOTIDE SEQUENCE</scope>
    <source>
        <strain evidence="14">Duluth1</strain>
        <tissue evidence="14">Whole animal</tissue>
    </source>
</reference>
<evidence type="ECO:0000256" key="2">
    <source>
        <dbReference type="ARBA" id="ARBA00022723"/>
    </source>
</evidence>
<dbReference type="InterPro" id="IPR000571">
    <property type="entry name" value="Znf_CCCH"/>
</dbReference>
<keyword evidence="3 9" id="KW-0863">Zinc-finger</keyword>
<feature type="region of interest" description="Disordered" evidence="11">
    <location>
        <begin position="415"/>
        <end position="501"/>
    </location>
</feature>
<dbReference type="InterPro" id="IPR037274">
    <property type="entry name" value="Znf_CHY_sf"/>
</dbReference>
<feature type="zinc finger region" description="C3H1-type" evidence="10">
    <location>
        <begin position="194"/>
        <end position="221"/>
    </location>
</feature>
<dbReference type="Pfam" id="PF00642">
    <property type="entry name" value="zf-CCCH"/>
    <property type="match status" value="2"/>
</dbReference>
<accession>A0A9D4KID2</accession>
<dbReference type="InterPro" id="IPR008913">
    <property type="entry name" value="Znf_CHY"/>
</dbReference>
<keyword evidence="2 10" id="KW-0479">Metal-binding</keyword>
<reference evidence="14" key="2">
    <citation type="submission" date="2020-11" db="EMBL/GenBank/DDBJ databases">
        <authorList>
            <person name="McCartney M.A."/>
            <person name="Auch B."/>
            <person name="Kono T."/>
            <person name="Mallez S."/>
            <person name="Becker A."/>
            <person name="Gohl D.M."/>
            <person name="Silverstein K.A.T."/>
            <person name="Koren S."/>
            <person name="Bechman K.B."/>
            <person name="Herman A."/>
            <person name="Abrahante J.E."/>
            <person name="Garbe J."/>
        </authorList>
    </citation>
    <scope>NUCLEOTIDE SEQUENCE</scope>
    <source>
        <strain evidence="14">Duluth1</strain>
        <tissue evidence="14">Whole animal</tissue>
    </source>
</reference>
<dbReference type="GO" id="GO:0031965">
    <property type="term" value="C:nuclear membrane"/>
    <property type="evidence" value="ECO:0007669"/>
    <property type="project" value="UniProtKB-SubCell"/>
</dbReference>
<dbReference type="InterPro" id="IPR036855">
    <property type="entry name" value="Znf_CCCH_sf"/>
</dbReference>
<comment type="caution">
    <text evidence="14">The sequence shown here is derived from an EMBL/GenBank/DDBJ whole genome shotgun (WGS) entry which is preliminary data.</text>
</comment>
<feature type="compositionally biased region" description="Basic and acidic residues" evidence="11">
    <location>
        <begin position="430"/>
        <end position="458"/>
    </location>
</feature>
<dbReference type="SUPFAM" id="SSF90229">
    <property type="entry name" value="CCCH zinc finger"/>
    <property type="match status" value="3"/>
</dbReference>
<feature type="zinc finger region" description="C3H1-type" evidence="10">
    <location>
        <begin position="1"/>
        <end position="28"/>
    </location>
</feature>
<dbReference type="Pfam" id="PF05495">
    <property type="entry name" value="zf-CHY"/>
    <property type="match status" value="1"/>
</dbReference>
<dbReference type="OrthoDB" id="411372at2759"/>
<evidence type="ECO:0000259" key="13">
    <source>
        <dbReference type="PROSITE" id="PS51266"/>
    </source>
</evidence>
<evidence type="ECO:0000256" key="6">
    <source>
        <dbReference type="ARBA" id="ARBA00037262"/>
    </source>
</evidence>